<evidence type="ECO:0000259" key="9">
    <source>
        <dbReference type="Pfam" id="PF00772"/>
    </source>
</evidence>
<keyword evidence="7" id="KW-0238">DNA-binding</keyword>
<dbReference type="Gene3D" id="1.10.860.10">
    <property type="entry name" value="DNAb Helicase, Chain A"/>
    <property type="match status" value="1"/>
</dbReference>
<evidence type="ECO:0000256" key="1">
    <source>
        <dbReference type="ARBA" id="ARBA00022515"/>
    </source>
</evidence>
<dbReference type="PANTHER" id="PTHR30153:SF2">
    <property type="entry name" value="REPLICATIVE DNA HELICASE"/>
    <property type="match status" value="1"/>
</dbReference>
<feature type="non-terminal residue" evidence="10">
    <location>
        <position position="163"/>
    </location>
</feature>
<dbReference type="PANTHER" id="PTHR30153">
    <property type="entry name" value="REPLICATIVE DNA HELICASE DNAB"/>
    <property type="match status" value="1"/>
</dbReference>
<dbReference type="GO" id="GO:0016787">
    <property type="term" value="F:hydrolase activity"/>
    <property type="evidence" value="ECO:0007669"/>
    <property type="project" value="UniProtKB-KW"/>
</dbReference>
<organism evidence="10">
    <name type="scientific">marine metagenome</name>
    <dbReference type="NCBI Taxonomy" id="408172"/>
    <lineage>
        <taxon>unclassified sequences</taxon>
        <taxon>metagenomes</taxon>
        <taxon>ecological metagenomes</taxon>
    </lineage>
</organism>
<keyword evidence="1" id="KW-0639">Primosome</keyword>
<dbReference type="GO" id="GO:0005524">
    <property type="term" value="F:ATP binding"/>
    <property type="evidence" value="ECO:0007669"/>
    <property type="project" value="UniProtKB-KW"/>
</dbReference>
<keyword evidence="4" id="KW-0378">Hydrolase</keyword>
<name>A0A383ET65_9ZZZZ</name>
<dbReference type="Pfam" id="PF00772">
    <property type="entry name" value="DnaB"/>
    <property type="match status" value="1"/>
</dbReference>
<dbReference type="AlphaFoldDB" id="A0A383ET65"/>
<keyword evidence="6" id="KW-0067">ATP-binding</keyword>
<feature type="domain" description="DNA helicase DnaB-like N-terminal" evidence="9">
    <location>
        <begin position="11"/>
        <end position="112"/>
    </location>
</feature>
<dbReference type="GO" id="GO:0006269">
    <property type="term" value="P:DNA replication, synthesis of primer"/>
    <property type="evidence" value="ECO:0007669"/>
    <property type="project" value="UniProtKB-KW"/>
</dbReference>
<dbReference type="GO" id="GO:0003677">
    <property type="term" value="F:DNA binding"/>
    <property type="evidence" value="ECO:0007669"/>
    <property type="project" value="UniProtKB-KW"/>
</dbReference>
<evidence type="ECO:0000256" key="8">
    <source>
        <dbReference type="ARBA" id="ARBA00023235"/>
    </source>
</evidence>
<gene>
    <name evidence="10" type="ORF">METZ01_LOCUS512487</name>
</gene>
<keyword evidence="8" id="KW-0413">Isomerase</keyword>
<reference evidence="10" key="1">
    <citation type="submission" date="2018-05" db="EMBL/GenBank/DDBJ databases">
        <authorList>
            <person name="Lanie J.A."/>
            <person name="Ng W.-L."/>
            <person name="Kazmierczak K.M."/>
            <person name="Andrzejewski T.M."/>
            <person name="Davidsen T.M."/>
            <person name="Wayne K.J."/>
            <person name="Tettelin H."/>
            <person name="Glass J.I."/>
            <person name="Rusch D."/>
            <person name="Podicherti R."/>
            <person name="Tsui H.-C.T."/>
            <person name="Winkler M.E."/>
        </authorList>
    </citation>
    <scope>NUCLEOTIDE SEQUENCE</scope>
</reference>
<dbReference type="InterPro" id="IPR007693">
    <property type="entry name" value="DNA_helicase_DnaB-like_N"/>
</dbReference>
<dbReference type="InterPro" id="IPR036185">
    <property type="entry name" value="DNA_heli_DnaB-like_N_sf"/>
</dbReference>
<evidence type="ECO:0000256" key="3">
    <source>
        <dbReference type="ARBA" id="ARBA00022741"/>
    </source>
</evidence>
<keyword evidence="3" id="KW-0547">Nucleotide-binding</keyword>
<keyword evidence="5" id="KW-0347">Helicase</keyword>
<evidence type="ECO:0000256" key="5">
    <source>
        <dbReference type="ARBA" id="ARBA00022806"/>
    </source>
</evidence>
<evidence type="ECO:0000256" key="7">
    <source>
        <dbReference type="ARBA" id="ARBA00023125"/>
    </source>
</evidence>
<sequence>MTDNSQPVRLPPQSVEAEQAVLGCMLIDPEAVPRVFHTLTEKSFYKTAHSHIYAAMGVLFEKNEVIDTISVTDQLKKSGKLEEIGGAYFITGLSTDTPSASNVDYYVKIVKEKEVLRSIIQSAVQMSTQAYESTEDATVVLDHAEQILFDLSQDAERGGFKPI</sequence>
<keyword evidence="2" id="KW-0235">DNA replication</keyword>
<dbReference type="SUPFAM" id="SSF48024">
    <property type="entry name" value="N-terminal domain of DnaB helicase"/>
    <property type="match status" value="1"/>
</dbReference>
<protein>
    <recommendedName>
        <fullName evidence="9">DNA helicase DnaB-like N-terminal domain-containing protein</fullName>
    </recommendedName>
</protein>
<evidence type="ECO:0000256" key="4">
    <source>
        <dbReference type="ARBA" id="ARBA00022801"/>
    </source>
</evidence>
<dbReference type="InterPro" id="IPR016136">
    <property type="entry name" value="DNA_helicase_N/primase_C"/>
</dbReference>
<evidence type="ECO:0000313" key="10">
    <source>
        <dbReference type="EMBL" id="SVE59633.1"/>
    </source>
</evidence>
<accession>A0A383ET65</accession>
<proteinExistence type="predicted"/>
<dbReference type="FunFam" id="1.10.860.10:FF:000001">
    <property type="entry name" value="Replicative DNA helicase"/>
    <property type="match status" value="1"/>
</dbReference>
<evidence type="ECO:0000256" key="6">
    <source>
        <dbReference type="ARBA" id="ARBA00022840"/>
    </source>
</evidence>
<dbReference type="GO" id="GO:0003678">
    <property type="term" value="F:DNA helicase activity"/>
    <property type="evidence" value="ECO:0007669"/>
    <property type="project" value="InterPro"/>
</dbReference>
<evidence type="ECO:0000256" key="2">
    <source>
        <dbReference type="ARBA" id="ARBA00022705"/>
    </source>
</evidence>
<dbReference type="GO" id="GO:1990077">
    <property type="term" value="C:primosome complex"/>
    <property type="evidence" value="ECO:0007669"/>
    <property type="project" value="UniProtKB-KW"/>
</dbReference>
<dbReference type="EMBL" id="UINC01228355">
    <property type="protein sequence ID" value="SVE59633.1"/>
    <property type="molecule type" value="Genomic_DNA"/>
</dbReference>
<dbReference type="GO" id="GO:0005829">
    <property type="term" value="C:cytosol"/>
    <property type="evidence" value="ECO:0007669"/>
    <property type="project" value="TreeGrafter"/>
</dbReference>